<name>A0A232FMV8_9HYME</name>
<dbReference type="AlphaFoldDB" id="A0A232FMV8"/>
<keyword evidence="2" id="KW-1185">Reference proteome</keyword>
<dbReference type="EMBL" id="NNAY01000031">
    <property type="protein sequence ID" value="OXU31788.1"/>
    <property type="molecule type" value="Genomic_DNA"/>
</dbReference>
<sequence>MTKDYLTLQVMINGQCINRFFEENHTLTSTSEYHQFGQGRDPYPPDNPLRTLCSKHTKHPEDWTVDKIRR</sequence>
<comment type="caution">
    <text evidence="1">The sequence shown here is derived from an EMBL/GenBank/DDBJ whole genome shotgun (WGS) entry which is preliminary data.</text>
</comment>
<evidence type="ECO:0000313" key="2">
    <source>
        <dbReference type="Proteomes" id="UP000215335"/>
    </source>
</evidence>
<organism evidence="1 2">
    <name type="scientific">Trichomalopsis sarcophagae</name>
    <dbReference type="NCBI Taxonomy" id="543379"/>
    <lineage>
        <taxon>Eukaryota</taxon>
        <taxon>Metazoa</taxon>
        <taxon>Ecdysozoa</taxon>
        <taxon>Arthropoda</taxon>
        <taxon>Hexapoda</taxon>
        <taxon>Insecta</taxon>
        <taxon>Pterygota</taxon>
        <taxon>Neoptera</taxon>
        <taxon>Endopterygota</taxon>
        <taxon>Hymenoptera</taxon>
        <taxon>Apocrita</taxon>
        <taxon>Proctotrupomorpha</taxon>
        <taxon>Chalcidoidea</taxon>
        <taxon>Pteromalidae</taxon>
        <taxon>Pteromalinae</taxon>
        <taxon>Trichomalopsis</taxon>
    </lineage>
</organism>
<evidence type="ECO:0000313" key="1">
    <source>
        <dbReference type="EMBL" id="OXU31788.1"/>
    </source>
</evidence>
<proteinExistence type="predicted"/>
<accession>A0A232FMV8</accession>
<gene>
    <name evidence="1" type="ORF">TSAR_006786</name>
</gene>
<protein>
    <submittedName>
        <fullName evidence="1">Uncharacterized protein</fullName>
    </submittedName>
</protein>
<reference evidence="1 2" key="1">
    <citation type="journal article" date="2017" name="Curr. Biol.">
        <title>The Evolution of Venom by Co-option of Single-Copy Genes.</title>
        <authorList>
            <person name="Martinson E.O."/>
            <person name="Mrinalini"/>
            <person name="Kelkar Y.D."/>
            <person name="Chang C.H."/>
            <person name="Werren J.H."/>
        </authorList>
    </citation>
    <scope>NUCLEOTIDE SEQUENCE [LARGE SCALE GENOMIC DNA]</scope>
    <source>
        <strain evidence="1 2">Alberta</strain>
        <tissue evidence="1">Whole body</tissue>
    </source>
</reference>
<dbReference type="Proteomes" id="UP000215335">
    <property type="component" value="Unassembled WGS sequence"/>
</dbReference>